<feature type="compositionally biased region" description="Basic and acidic residues" evidence="1">
    <location>
        <begin position="190"/>
        <end position="212"/>
    </location>
</feature>
<dbReference type="Proteomes" id="UP000008723">
    <property type="component" value="Chromosome"/>
</dbReference>
<evidence type="ECO:0000313" key="3">
    <source>
        <dbReference type="Proteomes" id="UP000008723"/>
    </source>
</evidence>
<organism evidence="2 3">
    <name type="scientific">Neisseria lactamica (strain 020-06)</name>
    <dbReference type="NCBI Taxonomy" id="489653"/>
    <lineage>
        <taxon>Bacteria</taxon>
        <taxon>Pseudomonadati</taxon>
        <taxon>Pseudomonadota</taxon>
        <taxon>Betaproteobacteria</taxon>
        <taxon>Neisseriales</taxon>
        <taxon>Neisseriaceae</taxon>
        <taxon>Neisseria</taxon>
    </lineage>
</organism>
<dbReference type="RefSeq" id="WP_013448212.1">
    <property type="nucleotide sequence ID" value="NC_014752.1"/>
</dbReference>
<evidence type="ECO:0000256" key="1">
    <source>
        <dbReference type="SAM" id="MobiDB-lite"/>
    </source>
</evidence>
<dbReference type="AlphaFoldDB" id="E4Z9X4"/>
<dbReference type="HOGENOM" id="CLU_1193838_0_0_4"/>
<dbReference type="EMBL" id="FN995097">
    <property type="protein sequence ID" value="CBN86319.1"/>
    <property type="molecule type" value="Genomic_DNA"/>
</dbReference>
<accession>E4Z9X4</accession>
<evidence type="ECO:0000313" key="2">
    <source>
        <dbReference type="EMBL" id="CBN86319.1"/>
    </source>
</evidence>
<name>E4Z9X4_NEIL0</name>
<dbReference type="PROSITE" id="PS51257">
    <property type="entry name" value="PROKAR_LIPOPROTEIN"/>
    <property type="match status" value="1"/>
</dbReference>
<dbReference type="KEGG" id="nla:NLA_0750"/>
<reference evidence="2 3" key="1">
    <citation type="journal article" date="2010" name="BMC Genomics">
        <title>Independent evolution of the core and accessory gene sets in the genus Neisseria: insights gained from the genome of Neisseria lactamica isolate 020-06.</title>
        <authorList>
            <person name="Bennett J.S."/>
            <person name="Bentley S.D."/>
            <person name="Vernikos G.S."/>
            <person name="Quail M.A."/>
            <person name="Cherevach I."/>
            <person name="White B."/>
            <person name="Parkhill J."/>
            <person name="Maiden M.C."/>
        </authorList>
    </citation>
    <scope>NUCLEOTIDE SEQUENCE [LARGE SCALE GENOMIC DNA]</scope>
    <source>
        <strain evidence="2 3">020-06</strain>
    </source>
</reference>
<dbReference type="eggNOG" id="COG4461">
    <property type="taxonomic scope" value="Bacteria"/>
</dbReference>
<feature type="region of interest" description="Disordered" evidence="1">
    <location>
        <begin position="190"/>
        <end position="232"/>
    </location>
</feature>
<protein>
    <recommendedName>
        <fullName evidence="4">Lipoprotein</fullName>
    </recommendedName>
</protein>
<sequence>MFKQISCLAAASLLLTGCMGSKIDCSNEAGLSALQNIIIEAVEMQMRSNNGDLTLSSVRASIAKIGMAVESIRTSKNDPNSNKVFCEGKLTLSLPSDLIEDARASLKAGGKNDNIEQFLSGFNYQKSAAAANKYQIDLIYNLQPTDDGKQVYAEPEDSTNAVSGISKLLDYALSKNKIINQKLEEKRIEEEEARQAELMRKEEKERQAEVKRQQTIIEDEMRPTDEMESTVW</sequence>
<evidence type="ECO:0008006" key="4">
    <source>
        <dbReference type="Google" id="ProtNLM"/>
    </source>
</evidence>
<gene>
    <name evidence="2" type="ordered locus">NLA_0750</name>
</gene>
<proteinExistence type="predicted"/>